<comment type="caution">
    <text evidence="2">The sequence shown here is derived from an EMBL/GenBank/DDBJ whole genome shotgun (WGS) entry which is preliminary data.</text>
</comment>
<protein>
    <recommendedName>
        <fullName evidence="4">Gamma-glutamylcyclotransferase AIG2-like domain-containing protein</fullName>
    </recommendedName>
</protein>
<reference evidence="2 3" key="1">
    <citation type="submission" date="2019-07" db="EMBL/GenBank/DDBJ databases">
        <title>Whole genome shotgun sequence of Thiobacillus plumbophilus NBRC 107929.</title>
        <authorList>
            <person name="Hosoyama A."/>
            <person name="Uohara A."/>
            <person name="Ohji S."/>
            <person name="Ichikawa N."/>
        </authorList>
    </citation>
    <scope>NUCLEOTIDE SEQUENCE [LARGE SCALE GENOMIC DNA]</scope>
    <source>
        <strain evidence="2 3">NBRC 107929</strain>
    </source>
</reference>
<accession>A0A512L3P2</accession>
<evidence type="ECO:0000313" key="2">
    <source>
        <dbReference type="EMBL" id="GEP29093.1"/>
    </source>
</evidence>
<gene>
    <name evidence="2" type="ORF">TPL01_02310</name>
</gene>
<organism evidence="2 3">
    <name type="scientific">Sulfuriferula plumbiphila</name>
    <dbReference type="NCBI Taxonomy" id="171865"/>
    <lineage>
        <taxon>Bacteria</taxon>
        <taxon>Pseudomonadati</taxon>
        <taxon>Pseudomonadota</taxon>
        <taxon>Betaproteobacteria</taxon>
        <taxon>Nitrosomonadales</taxon>
        <taxon>Sulfuricellaceae</taxon>
        <taxon>Sulfuriferula</taxon>
    </lineage>
</organism>
<feature type="signal peptide" evidence="1">
    <location>
        <begin position="1"/>
        <end position="22"/>
    </location>
</feature>
<evidence type="ECO:0000313" key="3">
    <source>
        <dbReference type="Proteomes" id="UP000321337"/>
    </source>
</evidence>
<name>A0A512L3P2_9PROT</name>
<dbReference type="Proteomes" id="UP000321337">
    <property type="component" value="Unassembled WGS sequence"/>
</dbReference>
<sequence length="252" mass="27949">MKKFTLFCMAFLSALTSTFALADATPVKGIAPAGAIQDVCHPHPEPGQNQYIAGYGSLLEKASRQRTVPNAGAAVPVRVQGFRRAWIAQGSPTGFSTTFLGVSMDARSRMNAVLFALPDETAISAMDRRENGYCRVKISAAQITALDKSPIQPGERWIYVNKPQNTAPPSRTYPIVQSYVDVFLSGCLEVERAFQLEGFARECIVTTHGWSSHWVNDRIYPRRPFIYQPNAGAIDALLKRELPLRFRSIRIE</sequence>
<dbReference type="EMBL" id="BKAD01000001">
    <property type="protein sequence ID" value="GEP29093.1"/>
    <property type="molecule type" value="Genomic_DNA"/>
</dbReference>
<proteinExistence type="predicted"/>
<dbReference type="Gene3D" id="3.10.490.10">
    <property type="entry name" value="Gamma-glutamyl cyclotransferase-like"/>
    <property type="match status" value="1"/>
</dbReference>
<evidence type="ECO:0008006" key="4">
    <source>
        <dbReference type="Google" id="ProtNLM"/>
    </source>
</evidence>
<dbReference type="CDD" id="cd06661">
    <property type="entry name" value="GGCT_like"/>
    <property type="match status" value="1"/>
</dbReference>
<keyword evidence="3" id="KW-1185">Reference proteome</keyword>
<dbReference type="AlphaFoldDB" id="A0A512L3P2"/>
<feature type="chain" id="PRO_5022130196" description="Gamma-glutamylcyclotransferase AIG2-like domain-containing protein" evidence="1">
    <location>
        <begin position="23"/>
        <end position="252"/>
    </location>
</feature>
<evidence type="ECO:0000256" key="1">
    <source>
        <dbReference type="SAM" id="SignalP"/>
    </source>
</evidence>
<dbReference type="RefSeq" id="WP_161984129.1">
    <property type="nucleotide sequence ID" value="NZ_AP021884.1"/>
</dbReference>
<keyword evidence="1" id="KW-0732">Signal</keyword>
<dbReference type="InterPro" id="IPR013024">
    <property type="entry name" value="GGCT-like"/>
</dbReference>